<feature type="compositionally biased region" description="Basic and acidic residues" evidence="4">
    <location>
        <begin position="41"/>
        <end position="79"/>
    </location>
</feature>
<evidence type="ECO:0000313" key="6">
    <source>
        <dbReference type="Proteomes" id="UP000079169"/>
    </source>
</evidence>
<dbReference type="Pfam" id="PF06244">
    <property type="entry name" value="Ccdc124"/>
    <property type="match status" value="1"/>
</dbReference>
<accession>A0A1S3CXZ8</accession>
<gene>
    <name evidence="7 8" type="primary">LOC103507398</name>
</gene>
<evidence type="ECO:0000256" key="1">
    <source>
        <dbReference type="ARBA" id="ARBA00004214"/>
    </source>
</evidence>
<dbReference type="GeneID" id="103507398"/>
<reference evidence="7 8" key="1">
    <citation type="submission" date="2025-04" db="UniProtKB">
        <authorList>
            <consortium name="RefSeq"/>
        </authorList>
    </citation>
    <scope>IDENTIFICATION</scope>
</reference>
<dbReference type="KEGG" id="dci:103507398"/>
<comment type="similarity">
    <text evidence="2">Belongs to the CCDC124 family.</text>
</comment>
<dbReference type="GO" id="GO:0005634">
    <property type="term" value="C:nucleus"/>
    <property type="evidence" value="ECO:0007669"/>
    <property type="project" value="TreeGrafter"/>
</dbReference>
<dbReference type="InterPro" id="IPR054414">
    <property type="entry name" value="Ccdc124/Oxs1_C"/>
</dbReference>
<dbReference type="PANTHER" id="PTHR21680">
    <property type="entry name" value="COILED-COIL DOMAIN-CONTAINING PROTEIN 124"/>
    <property type="match status" value="1"/>
</dbReference>
<evidence type="ECO:0000256" key="3">
    <source>
        <dbReference type="ARBA" id="ARBA00023054"/>
    </source>
</evidence>
<dbReference type="OrthoDB" id="76412at2759"/>
<comment type="subcellular location">
    <subcellularLocation>
        <location evidence="1">Midbody</location>
    </subcellularLocation>
</comment>
<dbReference type="RefSeq" id="XP_008470087.1">
    <property type="nucleotide sequence ID" value="XM_008471865.3"/>
</dbReference>
<dbReference type="PANTHER" id="PTHR21680:SF0">
    <property type="entry name" value="COILED-COIL DOMAIN-CONTAINING PROTEIN 124"/>
    <property type="match status" value="1"/>
</dbReference>
<proteinExistence type="inferred from homology"/>
<feature type="domain" description="Coiled-coil" evidence="5">
    <location>
        <begin position="127"/>
        <end position="209"/>
    </location>
</feature>
<dbReference type="GO" id="GO:0003713">
    <property type="term" value="F:transcription coactivator activity"/>
    <property type="evidence" value="ECO:0007669"/>
    <property type="project" value="TreeGrafter"/>
</dbReference>
<name>A0A1S3CXZ8_DIACI</name>
<protein>
    <submittedName>
        <fullName evidence="7 8">Coiled-coil domain-containing protein 124 isoform X1</fullName>
    </submittedName>
</protein>
<evidence type="ECO:0000259" key="5">
    <source>
        <dbReference type="Pfam" id="PF06244"/>
    </source>
</evidence>
<dbReference type="InterPro" id="IPR010422">
    <property type="entry name" value="Ccdc124/Oxs1"/>
</dbReference>
<feature type="region of interest" description="Disordered" evidence="4">
    <location>
        <begin position="1"/>
        <end position="116"/>
    </location>
</feature>
<dbReference type="GO" id="GO:0030496">
    <property type="term" value="C:midbody"/>
    <property type="evidence" value="ECO:0007669"/>
    <property type="project" value="UniProtKB-SubCell"/>
</dbReference>
<dbReference type="Proteomes" id="UP000079169">
    <property type="component" value="Unplaced"/>
</dbReference>
<feature type="compositionally biased region" description="Basic and acidic residues" evidence="4">
    <location>
        <begin position="21"/>
        <end position="34"/>
    </location>
</feature>
<dbReference type="PaxDb" id="121845-A0A1S3CXZ8"/>
<feature type="compositionally biased region" description="Basic and acidic residues" evidence="4">
    <location>
        <begin position="104"/>
        <end position="113"/>
    </location>
</feature>
<organism evidence="6 7">
    <name type="scientific">Diaphorina citri</name>
    <name type="common">Asian citrus psyllid</name>
    <dbReference type="NCBI Taxonomy" id="121845"/>
    <lineage>
        <taxon>Eukaryota</taxon>
        <taxon>Metazoa</taxon>
        <taxon>Ecdysozoa</taxon>
        <taxon>Arthropoda</taxon>
        <taxon>Hexapoda</taxon>
        <taxon>Insecta</taxon>
        <taxon>Pterygota</taxon>
        <taxon>Neoptera</taxon>
        <taxon>Paraneoptera</taxon>
        <taxon>Hemiptera</taxon>
        <taxon>Sternorrhyncha</taxon>
        <taxon>Psylloidea</taxon>
        <taxon>Psyllidae</taxon>
        <taxon>Diaphorininae</taxon>
        <taxon>Diaphorina</taxon>
    </lineage>
</organism>
<dbReference type="GO" id="GO:0006366">
    <property type="term" value="P:transcription by RNA polymerase II"/>
    <property type="evidence" value="ECO:0007669"/>
    <property type="project" value="TreeGrafter"/>
</dbReference>
<dbReference type="AlphaFoldDB" id="A0A1S3CXZ8"/>
<sequence length="210" mass="24313">MPKKFVGENSKAVAAKARKNAAKEEEVARKKKQEEDEYWRDDDKNILKKQQKKDEREKKRLEQLERKKEADALLEKELNSIKVNTATKPPPKITRASIQTGLQKKKELEEKATSEPLTHIETPLIENVNRLEVEGDEARTVEEAIKVLSVSGREPVDMHPEKRMKAAWTAFEAENLQRLKIENPTLRLSQVKQLLRKEWMKSPSNPSNQI</sequence>
<dbReference type="STRING" id="121845.A0A1S3CXZ8"/>
<dbReference type="RefSeq" id="XP_017298805.1">
    <property type="nucleotide sequence ID" value="XM_017443316.2"/>
</dbReference>
<keyword evidence="6" id="KW-1185">Reference proteome</keyword>
<evidence type="ECO:0000256" key="2">
    <source>
        <dbReference type="ARBA" id="ARBA00008296"/>
    </source>
</evidence>
<evidence type="ECO:0000313" key="8">
    <source>
        <dbReference type="RefSeq" id="XP_017298805.1"/>
    </source>
</evidence>
<keyword evidence="3" id="KW-0175">Coiled coil</keyword>
<evidence type="ECO:0000256" key="4">
    <source>
        <dbReference type="SAM" id="MobiDB-lite"/>
    </source>
</evidence>
<evidence type="ECO:0000313" key="7">
    <source>
        <dbReference type="RefSeq" id="XP_008470087.1"/>
    </source>
</evidence>